<protein>
    <recommendedName>
        <fullName evidence="3">Pyridoxamine 5'-phosphate oxidase putative domain-containing protein</fullName>
    </recommendedName>
</protein>
<evidence type="ECO:0008006" key="3">
    <source>
        <dbReference type="Google" id="ProtNLM"/>
    </source>
</evidence>
<dbReference type="RefSeq" id="WP_074767074.1">
    <property type="nucleotide sequence ID" value="NZ_FNWO01000005.1"/>
</dbReference>
<gene>
    <name evidence="1" type="ORF">SAMN04244559_01481</name>
</gene>
<proteinExistence type="predicted"/>
<keyword evidence="2" id="KW-1185">Reference proteome</keyword>
<dbReference type="EMBL" id="FNWO01000005">
    <property type="protein sequence ID" value="SEH33952.1"/>
    <property type="molecule type" value="Genomic_DNA"/>
</dbReference>
<name>A0A1H6HFR0_MAGFU</name>
<dbReference type="SUPFAM" id="SSF50475">
    <property type="entry name" value="FMN-binding split barrel"/>
    <property type="match status" value="1"/>
</dbReference>
<organism evidence="1 2">
    <name type="scientific">Magnetospirillum fulvum</name>
    <name type="common">Rhodospirillum fulvum</name>
    <dbReference type="NCBI Taxonomy" id="1082"/>
    <lineage>
        <taxon>Bacteria</taxon>
        <taxon>Pseudomonadati</taxon>
        <taxon>Pseudomonadota</taxon>
        <taxon>Alphaproteobacteria</taxon>
        <taxon>Rhodospirillales</taxon>
        <taxon>Rhodospirillaceae</taxon>
        <taxon>Magnetospirillum</taxon>
    </lineage>
</organism>
<dbReference type="OrthoDB" id="1846526at2"/>
<dbReference type="Proteomes" id="UP000182983">
    <property type="component" value="Unassembled WGS sequence"/>
</dbReference>
<dbReference type="Gene3D" id="2.30.110.10">
    <property type="entry name" value="Electron Transport, Fmn-binding Protein, Chain A"/>
    <property type="match status" value="1"/>
</dbReference>
<sequence>MTEILTAEVRDLLADSLTVKVLATTDAQGRPHAVVKHSLHLGENGRIHSLELLESSSSNRNLLRALWFGGRVAILLSAPDGRSVQIKGQPVKTHITGPLFLKHYQEVRARHGDIDLAAVWEIEPEAVIDQSFGARKEVEDALHPAFIHLDRLAV</sequence>
<evidence type="ECO:0000313" key="2">
    <source>
        <dbReference type="Proteomes" id="UP000182983"/>
    </source>
</evidence>
<dbReference type="AlphaFoldDB" id="A0A1H6HFR0"/>
<dbReference type="InterPro" id="IPR012349">
    <property type="entry name" value="Split_barrel_FMN-bd"/>
</dbReference>
<evidence type="ECO:0000313" key="1">
    <source>
        <dbReference type="EMBL" id="SEH33952.1"/>
    </source>
</evidence>
<reference evidence="2" key="1">
    <citation type="submission" date="2016-10" db="EMBL/GenBank/DDBJ databases">
        <authorList>
            <person name="Varghese N."/>
            <person name="Submissions S."/>
        </authorList>
    </citation>
    <scope>NUCLEOTIDE SEQUENCE [LARGE SCALE GENOMIC DNA]</scope>
    <source>
        <strain evidence="2">DSM 13234</strain>
    </source>
</reference>
<accession>A0A1H6HFR0</accession>